<protein>
    <submittedName>
        <fullName evidence="3">Beta-lactamase family protein</fullName>
    </submittedName>
</protein>
<dbReference type="Pfam" id="PF00144">
    <property type="entry name" value="Beta-lactamase"/>
    <property type="match status" value="1"/>
</dbReference>
<sequence length="223" mass="24520">MWEAARTWTSVQQLRAGLGEFVRRERLAFPPGAGSRYSNSAYHVLGEIVARVSGQEYQDYVREHIFRPTGMGSADFYTTPQVRENRGIAHGYYRPPGSADRVDNLGEQTFSYGEFATCAQLERFAHALWEERLLNPAYTRLTLSGKVPLPPARDPAAVDPAARGPPPRDPPTRDPPAHHRPRSLATARSPSSPATGGRTNTPAAPPTAPRPCWSSTRTAGTWS</sequence>
<dbReference type="EMBL" id="JAEACQ010000165">
    <property type="protein sequence ID" value="MBL7627998.1"/>
    <property type="molecule type" value="Genomic_DNA"/>
</dbReference>
<evidence type="ECO:0000259" key="2">
    <source>
        <dbReference type="Pfam" id="PF00144"/>
    </source>
</evidence>
<comment type="caution">
    <text evidence="3">The sequence shown here is derived from an EMBL/GenBank/DDBJ whole genome shotgun (WGS) entry which is preliminary data.</text>
</comment>
<reference evidence="3" key="1">
    <citation type="submission" date="2020-12" db="EMBL/GenBank/DDBJ databases">
        <title>Genomic characterization of non-nitrogen-fixing Frankia strains.</title>
        <authorList>
            <person name="Carlos-Shanley C."/>
            <person name="Guerra T."/>
            <person name="Hahn D."/>
        </authorList>
    </citation>
    <scope>NUCLEOTIDE SEQUENCE</scope>
    <source>
        <strain evidence="3">CN6</strain>
    </source>
</reference>
<proteinExistence type="predicted"/>
<keyword evidence="4" id="KW-1185">Reference proteome</keyword>
<organism evidence="3 4">
    <name type="scientific">Frankia nepalensis</name>
    <dbReference type="NCBI Taxonomy" id="1836974"/>
    <lineage>
        <taxon>Bacteria</taxon>
        <taxon>Bacillati</taxon>
        <taxon>Actinomycetota</taxon>
        <taxon>Actinomycetes</taxon>
        <taxon>Frankiales</taxon>
        <taxon>Frankiaceae</taxon>
        <taxon>Frankia</taxon>
    </lineage>
</organism>
<name>A0A937RKB9_9ACTN</name>
<dbReference type="InterPro" id="IPR050789">
    <property type="entry name" value="Diverse_Enzym_Activities"/>
</dbReference>
<feature type="domain" description="Beta-lactamase-related" evidence="2">
    <location>
        <begin position="8"/>
        <end position="148"/>
    </location>
</feature>
<feature type="region of interest" description="Disordered" evidence="1">
    <location>
        <begin position="145"/>
        <end position="223"/>
    </location>
</feature>
<feature type="compositionally biased region" description="Polar residues" evidence="1">
    <location>
        <begin position="213"/>
        <end position="223"/>
    </location>
</feature>
<dbReference type="RefSeq" id="WP_203001444.1">
    <property type="nucleotide sequence ID" value="NZ_JADWYU010000223.1"/>
</dbReference>
<accession>A0A937RKB9</accession>
<dbReference type="Proteomes" id="UP000604475">
    <property type="component" value="Unassembled WGS sequence"/>
</dbReference>
<dbReference type="SUPFAM" id="SSF56601">
    <property type="entry name" value="beta-lactamase/transpeptidase-like"/>
    <property type="match status" value="1"/>
</dbReference>
<evidence type="ECO:0000313" key="4">
    <source>
        <dbReference type="Proteomes" id="UP000604475"/>
    </source>
</evidence>
<dbReference type="AlphaFoldDB" id="A0A937RKB9"/>
<dbReference type="PANTHER" id="PTHR43283">
    <property type="entry name" value="BETA-LACTAMASE-RELATED"/>
    <property type="match status" value="1"/>
</dbReference>
<feature type="compositionally biased region" description="Low complexity" evidence="1">
    <location>
        <begin position="193"/>
        <end position="202"/>
    </location>
</feature>
<evidence type="ECO:0000256" key="1">
    <source>
        <dbReference type="SAM" id="MobiDB-lite"/>
    </source>
</evidence>
<dbReference type="Gene3D" id="3.40.710.10">
    <property type="entry name" value="DD-peptidase/beta-lactamase superfamily"/>
    <property type="match status" value="1"/>
</dbReference>
<evidence type="ECO:0000313" key="3">
    <source>
        <dbReference type="EMBL" id="MBL7627998.1"/>
    </source>
</evidence>
<dbReference type="InterPro" id="IPR001466">
    <property type="entry name" value="Beta-lactam-related"/>
</dbReference>
<gene>
    <name evidence="3" type="ORF">I7412_12600</name>
</gene>
<dbReference type="InterPro" id="IPR012338">
    <property type="entry name" value="Beta-lactam/transpept-like"/>
</dbReference>